<evidence type="ECO:0000256" key="1">
    <source>
        <dbReference type="ARBA" id="ARBA00004651"/>
    </source>
</evidence>
<dbReference type="RefSeq" id="WP_231061045.1">
    <property type="nucleotide sequence ID" value="NZ_JAJNOR010000001.1"/>
</dbReference>
<dbReference type="PANTHER" id="PTHR43386">
    <property type="entry name" value="OLIGOPEPTIDE TRANSPORT SYSTEM PERMEASE PROTEIN APPC"/>
    <property type="match status" value="1"/>
</dbReference>
<keyword evidence="2 7" id="KW-0813">Transport</keyword>
<dbReference type="SUPFAM" id="SSF161098">
    <property type="entry name" value="MetI-like"/>
    <property type="match status" value="1"/>
</dbReference>
<feature type="transmembrane region" description="Helical" evidence="7">
    <location>
        <begin position="26"/>
        <end position="46"/>
    </location>
</feature>
<dbReference type="GO" id="GO:0055085">
    <property type="term" value="P:transmembrane transport"/>
    <property type="evidence" value="ECO:0007669"/>
    <property type="project" value="InterPro"/>
</dbReference>
<feature type="transmembrane region" description="Helical" evidence="7">
    <location>
        <begin position="86"/>
        <end position="112"/>
    </location>
</feature>
<comment type="caution">
    <text evidence="9">The sequence shown here is derived from an EMBL/GenBank/DDBJ whole genome shotgun (WGS) entry which is preliminary data.</text>
</comment>
<gene>
    <name evidence="9" type="ORF">LQE92_00425</name>
</gene>
<keyword evidence="6 7" id="KW-0472">Membrane</keyword>
<dbReference type="CDD" id="cd06261">
    <property type="entry name" value="TM_PBP2"/>
    <property type="match status" value="1"/>
</dbReference>
<keyword evidence="5 7" id="KW-1133">Transmembrane helix</keyword>
<accession>A0AAP2RH02</accession>
<evidence type="ECO:0000259" key="8">
    <source>
        <dbReference type="PROSITE" id="PS50928"/>
    </source>
</evidence>
<evidence type="ECO:0000313" key="9">
    <source>
        <dbReference type="EMBL" id="MCD2491088.1"/>
    </source>
</evidence>
<dbReference type="GO" id="GO:0005886">
    <property type="term" value="C:plasma membrane"/>
    <property type="evidence" value="ECO:0007669"/>
    <property type="project" value="UniProtKB-SubCell"/>
</dbReference>
<evidence type="ECO:0000256" key="3">
    <source>
        <dbReference type="ARBA" id="ARBA00022475"/>
    </source>
</evidence>
<keyword evidence="3" id="KW-1003">Cell membrane</keyword>
<dbReference type="Proteomes" id="UP001299265">
    <property type="component" value="Unassembled WGS sequence"/>
</dbReference>
<reference evidence="9 10" key="1">
    <citation type="submission" date="2021-11" db="EMBL/GenBank/DDBJ databases">
        <title>Lacrimispora sp. nov. NSJ-141 isolated from human feces.</title>
        <authorList>
            <person name="Abdugheni R."/>
        </authorList>
    </citation>
    <scope>NUCLEOTIDE SEQUENCE [LARGE SCALE GENOMIC DNA]</scope>
    <source>
        <strain evidence="9 10">NSJ-141</strain>
    </source>
</reference>
<feature type="transmembrane region" description="Helical" evidence="7">
    <location>
        <begin position="199"/>
        <end position="219"/>
    </location>
</feature>
<proteinExistence type="inferred from homology"/>
<evidence type="ECO:0000256" key="7">
    <source>
        <dbReference type="RuleBase" id="RU363032"/>
    </source>
</evidence>
<dbReference type="PANTHER" id="PTHR43386:SF23">
    <property type="entry name" value="ABC TRANSPORTER"/>
    <property type="match status" value="1"/>
</dbReference>
<evidence type="ECO:0000313" key="10">
    <source>
        <dbReference type="Proteomes" id="UP001299265"/>
    </source>
</evidence>
<keyword evidence="4 7" id="KW-0812">Transmembrane</keyword>
<dbReference type="InterPro" id="IPR000515">
    <property type="entry name" value="MetI-like"/>
</dbReference>
<dbReference type="Gene3D" id="1.10.3720.10">
    <property type="entry name" value="MetI-like"/>
    <property type="match status" value="1"/>
</dbReference>
<comment type="similarity">
    <text evidence="7">Belongs to the binding-protein-dependent transport system permease family.</text>
</comment>
<comment type="subcellular location">
    <subcellularLocation>
        <location evidence="1 7">Cell membrane</location>
        <topology evidence="1 7">Multi-pass membrane protein</topology>
    </subcellularLocation>
</comment>
<name>A0AAP2RH02_9FIRM</name>
<evidence type="ECO:0000256" key="6">
    <source>
        <dbReference type="ARBA" id="ARBA00023136"/>
    </source>
</evidence>
<feature type="domain" description="ABC transmembrane type-1" evidence="8">
    <location>
        <begin position="86"/>
        <end position="276"/>
    </location>
</feature>
<evidence type="ECO:0000256" key="5">
    <source>
        <dbReference type="ARBA" id="ARBA00022989"/>
    </source>
</evidence>
<evidence type="ECO:0000256" key="4">
    <source>
        <dbReference type="ARBA" id="ARBA00022692"/>
    </source>
</evidence>
<dbReference type="Pfam" id="PF00528">
    <property type="entry name" value="BPD_transp_1"/>
    <property type="match status" value="1"/>
</dbReference>
<dbReference type="InterPro" id="IPR035906">
    <property type="entry name" value="MetI-like_sf"/>
</dbReference>
<dbReference type="PROSITE" id="PS50928">
    <property type="entry name" value="ABC_TM1"/>
    <property type="match status" value="1"/>
</dbReference>
<feature type="transmembrane region" description="Helical" evidence="7">
    <location>
        <begin position="253"/>
        <end position="272"/>
    </location>
</feature>
<sequence length="290" mass="31841">MSHMAAKDRTLRVGKGSCFLNRRTKIIVLAVLMFAVLVGIYLAGALSSNDLIAADFSQKGLKPSWEHPFGTDMLGRDMLVRTIKGLSVSIVVGTVASCVSAVIALIVGVVAATGASWLDHFINWVIDLVMGIPHTVLLILISFACGKGLKGVLIGVAVTHWTGLARIIRSEVLQIRSQQYIEVSRKLGHSSWWITVHHILPHMVPQFIIGLILMFPHAIMHESSLTFLGFGLPPEQPAIGIILSESMKYLSTGMWWLAFFPGLMLVIIVLLFDRLGENLKKIIDPYSAHE</sequence>
<evidence type="ECO:0000256" key="2">
    <source>
        <dbReference type="ARBA" id="ARBA00022448"/>
    </source>
</evidence>
<feature type="transmembrane region" description="Helical" evidence="7">
    <location>
        <begin position="124"/>
        <end position="143"/>
    </location>
</feature>
<keyword evidence="10" id="KW-1185">Reference proteome</keyword>
<dbReference type="EMBL" id="JAJNOR010000001">
    <property type="protein sequence ID" value="MCD2491088.1"/>
    <property type="molecule type" value="Genomic_DNA"/>
</dbReference>
<dbReference type="AlphaFoldDB" id="A0AAP2RH02"/>
<organism evidence="9 10">
    <name type="scientific">Lientehia hominis</name>
    <dbReference type="NCBI Taxonomy" id="2897778"/>
    <lineage>
        <taxon>Bacteria</taxon>
        <taxon>Bacillati</taxon>
        <taxon>Bacillota</taxon>
        <taxon>Clostridia</taxon>
        <taxon>Lachnospirales</taxon>
        <taxon>Lachnospiraceae</taxon>
        <taxon>Lientehia</taxon>
    </lineage>
</organism>
<protein>
    <submittedName>
        <fullName evidence="9">ABC transporter permease</fullName>
    </submittedName>
</protein>
<dbReference type="InterPro" id="IPR050366">
    <property type="entry name" value="BP-dependent_transpt_permease"/>
</dbReference>